<dbReference type="KEGG" id="vg:1258870"/>
<proteinExistence type="predicted"/>
<evidence type="ECO:0000313" key="2">
    <source>
        <dbReference type="Proteomes" id="UP000001251"/>
    </source>
</evidence>
<sequence length="83" mass="9021">MRIPFKGEHTTTNYFAQGRNLAAVGVAAVAMLTLSACDTGPECIESHSEMHMMPVYNGKTTILQPVWTTVCTKYAEPAEGSEK</sequence>
<accession>Q858Y5</accession>
<protein>
    <submittedName>
        <fullName evidence="1">Gp18</fullName>
    </submittedName>
</protein>
<evidence type="ECO:0000313" key="1">
    <source>
        <dbReference type="EMBL" id="CAD80140.1"/>
    </source>
</evidence>
<dbReference type="Proteomes" id="UP000001251">
    <property type="component" value="Segment"/>
</dbReference>
<gene>
    <name evidence="1" type="primary">18</name>
</gene>
<reference evidence="1 2" key="1">
    <citation type="journal article" date="2003" name="J. Bacteriol.">
        <title>Integration site for Streptomyces phage phiBT1 and development of site-specific integrating vectors.</title>
        <authorList>
            <person name="Gregory M.A."/>
            <person name="Till R."/>
            <person name="Smith M.C."/>
        </authorList>
    </citation>
    <scope>NUCLEOTIDE SEQUENCE</scope>
</reference>
<name>Q858Y5_9CAUD</name>
<dbReference type="RefSeq" id="NP_813732.1">
    <property type="nucleotide sequence ID" value="NC_004664.2"/>
</dbReference>
<dbReference type="GeneID" id="1258870"/>
<organism evidence="1 2">
    <name type="scientific">Lomovskayavirus BT1</name>
    <dbReference type="NCBI Taxonomy" id="225588"/>
    <lineage>
        <taxon>Viruses</taxon>
        <taxon>Duplodnaviria</taxon>
        <taxon>Heunggongvirae</taxon>
        <taxon>Uroviricota</taxon>
        <taxon>Caudoviricetes</taxon>
        <taxon>Colingsworthviridae</taxon>
        <taxon>Lomovskayavirus</taxon>
    </lineage>
</organism>
<dbReference type="OrthoDB" id="39547at10239"/>
<keyword evidence="2" id="KW-1185">Reference proteome</keyword>
<dbReference type="EMBL" id="AJ550940">
    <property type="protein sequence ID" value="CAD80140.1"/>
    <property type="molecule type" value="Genomic_DNA"/>
</dbReference>